<dbReference type="InterPro" id="IPR058922">
    <property type="entry name" value="WHD_DRP"/>
</dbReference>
<dbReference type="InterPro" id="IPR002182">
    <property type="entry name" value="NB-ARC"/>
</dbReference>
<reference evidence="5" key="3">
    <citation type="submission" date="2018-07" db="EMBL/GenBank/DDBJ databases">
        <title>WGS assembly of Glycine max.</title>
        <authorList>
            <person name="Schmutz J."/>
            <person name="Cannon S."/>
            <person name="Schlueter J."/>
            <person name="Ma J."/>
            <person name="Mitros T."/>
            <person name="Nelson W."/>
            <person name="Hyten D."/>
            <person name="Song Q."/>
            <person name="Thelen J."/>
            <person name="Cheng J."/>
            <person name="Xu D."/>
            <person name="Hellsten U."/>
            <person name="May G."/>
            <person name="Yu Y."/>
            <person name="Sakurai T."/>
            <person name="Umezawa T."/>
            <person name="Bhattacharyya M."/>
            <person name="Sandhu D."/>
            <person name="Valliyodan B."/>
            <person name="Lindquist E."/>
            <person name="Peto M."/>
            <person name="Grant D."/>
            <person name="Shu S."/>
            <person name="Goodstein D."/>
            <person name="Barry K."/>
            <person name="Futrell-Griggs M."/>
            <person name="Abernathy B."/>
            <person name="Du J."/>
            <person name="Tian Z."/>
            <person name="Zhu L."/>
            <person name="Gill N."/>
            <person name="Joshi T."/>
            <person name="Libault M."/>
            <person name="Sethuraman A."/>
            <person name="Zhang X."/>
            <person name="Shinozaki K."/>
            <person name="Nguyen H."/>
            <person name="Wing R."/>
            <person name="Cregan P."/>
            <person name="Specht J."/>
            <person name="Grimwood J."/>
            <person name="Rokhsar D."/>
            <person name="Stacey G."/>
            <person name="Shoemaker R."/>
            <person name="Jackson S."/>
        </authorList>
    </citation>
    <scope>NUCLEOTIDE SEQUENCE</scope>
    <source>
        <tissue evidence="5">Callus</tissue>
    </source>
</reference>
<dbReference type="InterPro" id="IPR036388">
    <property type="entry name" value="WH-like_DNA-bd_sf"/>
</dbReference>
<dbReference type="InterPro" id="IPR042197">
    <property type="entry name" value="Apaf_helical"/>
</dbReference>
<dbReference type="SMR" id="A0A0R0LDT9"/>
<keyword evidence="2" id="KW-0611">Plant defense</keyword>
<evidence type="ECO:0000313" key="6">
    <source>
        <dbReference type="EnsemblPlants" id="KRH74984"/>
    </source>
</evidence>
<dbReference type="Pfam" id="PF23559">
    <property type="entry name" value="WHD_DRP"/>
    <property type="match status" value="1"/>
</dbReference>
<dbReference type="EMBL" id="CM000834">
    <property type="protein sequence ID" value="KRH74984.1"/>
    <property type="molecule type" value="Genomic_DNA"/>
</dbReference>
<dbReference type="PANTHER" id="PTHR23155:SF1226">
    <property type="entry name" value="OS05G0492600 PROTEIN"/>
    <property type="match status" value="1"/>
</dbReference>
<evidence type="ECO:0000259" key="4">
    <source>
        <dbReference type="Pfam" id="PF23559"/>
    </source>
</evidence>
<dbReference type="Pfam" id="PF00931">
    <property type="entry name" value="NB-ARC"/>
    <property type="match status" value="1"/>
</dbReference>
<reference evidence="6" key="2">
    <citation type="submission" date="2018-02" db="UniProtKB">
        <authorList>
            <consortium name="EnsemblPlants"/>
        </authorList>
    </citation>
    <scope>IDENTIFICATION</scope>
    <source>
        <strain evidence="6">Williams 82</strain>
    </source>
</reference>
<dbReference type="OMA" id="QDERSIM"/>
<feature type="domain" description="Disease resistance protein winged helix" evidence="4">
    <location>
        <begin position="157"/>
        <end position="223"/>
    </location>
</feature>
<dbReference type="SUPFAM" id="SSF52540">
    <property type="entry name" value="P-loop containing nucleoside triphosphate hydrolases"/>
    <property type="match status" value="1"/>
</dbReference>
<dbReference type="Gene3D" id="1.10.10.10">
    <property type="entry name" value="Winged helix-like DNA-binding domain superfamily/Winged helix DNA-binding domain"/>
    <property type="match status" value="1"/>
</dbReference>
<dbReference type="Gene3D" id="1.10.8.430">
    <property type="entry name" value="Helical domain of apoptotic protease-activating factors"/>
    <property type="match status" value="1"/>
</dbReference>
<dbReference type="InParanoid" id="A0A0R0LDT9"/>
<reference evidence="5 6" key="1">
    <citation type="journal article" date="2010" name="Nature">
        <title>Genome sequence of the palaeopolyploid soybean.</title>
        <authorList>
            <person name="Schmutz J."/>
            <person name="Cannon S.B."/>
            <person name="Schlueter J."/>
            <person name="Ma J."/>
            <person name="Mitros T."/>
            <person name="Nelson W."/>
            <person name="Hyten D.L."/>
            <person name="Song Q."/>
            <person name="Thelen J.J."/>
            <person name="Cheng J."/>
            <person name="Xu D."/>
            <person name="Hellsten U."/>
            <person name="May G.D."/>
            <person name="Yu Y."/>
            <person name="Sakurai T."/>
            <person name="Umezawa T."/>
            <person name="Bhattacharyya M.K."/>
            <person name="Sandhu D."/>
            <person name="Valliyodan B."/>
            <person name="Lindquist E."/>
            <person name="Peto M."/>
            <person name="Grant D."/>
            <person name="Shu S."/>
            <person name="Goodstein D."/>
            <person name="Barry K."/>
            <person name="Futrell-Griggs M."/>
            <person name="Abernathy B."/>
            <person name="Du J."/>
            <person name="Tian Z."/>
            <person name="Zhu L."/>
            <person name="Gill N."/>
            <person name="Joshi T."/>
            <person name="Libault M."/>
            <person name="Sethuraman A."/>
            <person name="Zhang X.-C."/>
            <person name="Shinozaki K."/>
            <person name="Nguyen H.T."/>
            <person name="Wing R.A."/>
            <person name="Cregan P."/>
            <person name="Specht J."/>
            <person name="Grimwood J."/>
            <person name="Rokhsar D."/>
            <person name="Stacey G."/>
            <person name="Shoemaker R.C."/>
            <person name="Jackson S.A."/>
        </authorList>
    </citation>
    <scope>NUCLEOTIDE SEQUENCE</scope>
    <source>
        <strain evidence="6">cv. Williams 82</strain>
        <tissue evidence="5">Callus</tissue>
    </source>
</reference>
<dbReference type="GO" id="GO:0006952">
    <property type="term" value="P:defense response"/>
    <property type="evidence" value="ECO:0007669"/>
    <property type="project" value="InterPro"/>
</dbReference>
<dbReference type="EnsemblPlants" id="KRH74984">
    <property type="protein sequence ID" value="KRH74984"/>
    <property type="gene ID" value="GLYMA_01G055100"/>
</dbReference>
<evidence type="ECO:0000313" key="5">
    <source>
        <dbReference type="EMBL" id="KRH74984.1"/>
    </source>
</evidence>
<evidence type="ECO:0000256" key="1">
    <source>
        <dbReference type="ARBA" id="ARBA00022737"/>
    </source>
</evidence>
<gene>
    <name evidence="5" type="ORF">GLYMA_01G055100</name>
</gene>
<dbReference type="PANTHER" id="PTHR23155">
    <property type="entry name" value="DISEASE RESISTANCE PROTEIN RP"/>
    <property type="match status" value="1"/>
</dbReference>
<dbReference type="InterPro" id="IPR027417">
    <property type="entry name" value="P-loop_NTPase"/>
</dbReference>
<evidence type="ECO:0000313" key="7">
    <source>
        <dbReference type="Proteomes" id="UP000008827"/>
    </source>
</evidence>
<evidence type="ECO:0000259" key="3">
    <source>
        <dbReference type="Pfam" id="PF00931"/>
    </source>
</evidence>
<dbReference type="Proteomes" id="UP000008827">
    <property type="component" value="Chromosome 1"/>
</dbReference>
<evidence type="ECO:0000256" key="2">
    <source>
        <dbReference type="ARBA" id="ARBA00022821"/>
    </source>
</evidence>
<dbReference type="Gene3D" id="3.40.50.300">
    <property type="entry name" value="P-loop containing nucleotide triphosphate hydrolases"/>
    <property type="match status" value="1"/>
</dbReference>
<keyword evidence="7" id="KW-1185">Reference proteome</keyword>
<proteinExistence type="predicted"/>
<dbReference type="InterPro" id="IPR044974">
    <property type="entry name" value="Disease_R_plants"/>
</dbReference>
<organism evidence="5">
    <name type="scientific">Glycine max</name>
    <name type="common">Soybean</name>
    <name type="synonym">Glycine hispida</name>
    <dbReference type="NCBI Taxonomy" id="3847"/>
    <lineage>
        <taxon>Eukaryota</taxon>
        <taxon>Viridiplantae</taxon>
        <taxon>Streptophyta</taxon>
        <taxon>Embryophyta</taxon>
        <taxon>Tracheophyta</taxon>
        <taxon>Spermatophyta</taxon>
        <taxon>Magnoliopsida</taxon>
        <taxon>eudicotyledons</taxon>
        <taxon>Gunneridae</taxon>
        <taxon>Pentapetalae</taxon>
        <taxon>rosids</taxon>
        <taxon>fabids</taxon>
        <taxon>Fabales</taxon>
        <taxon>Fabaceae</taxon>
        <taxon>Papilionoideae</taxon>
        <taxon>50 kb inversion clade</taxon>
        <taxon>NPAAA clade</taxon>
        <taxon>indigoferoid/millettioid clade</taxon>
        <taxon>Phaseoleae</taxon>
        <taxon>Glycine</taxon>
        <taxon>Glycine subgen. Soja</taxon>
    </lineage>
</organism>
<keyword evidence="1" id="KW-0677">Repeat</keyword>
<dbReference type="GO" id="GO:0043531">
    <property type="term" value="F:ADP binding"/>
    <property type="evidence" value="ECO:0007669"/>
    <property type="project" value="InterPro"/>
</dbReference>
<sequence length="232" mass="27408">MTKAIIEAVSGCACEDLDLELLQRKIQNLFQRKKYFLVLDDVWDDEQDNWQKVALIMGTMSPRELSMLFENDCWELFKHQVFGPNEEIVKKYGGTPLVVKTLGGLLRFKREEKEWIFVKDNNLLLLIYNENSIMLALRLSYLNLPIKLKQCFAFCAIFGKDERIWKQNLIELWMANGFISSNKILDVEDVGDGVWQELYWRSFFQDIEKDGFGIICCIRDLLHSNYWCNYFV</sequence>
<accession>A0A0R0LDT9</accession>
<name>A0A0R0LDT9_SOYBN</name>
<dbReference type="Gramene" id="KRH74984">
    <property type="protein sequence ID" value="KRH74984"/>
    <property type="gene ID" value="GLYMA_01G055100"/>
</dbReference>
<dbReference type="AlphaFoldDB" id="A0A0R0LDT9"/>
<feature type="domain" description="NB-ARC" evidence="3">
    <location>
        <begin position="20"/>
        <end position="56"/>
    </location>
</feature>
<protein>
    <submittedName>
        <fullName evidence="5 6">Uncharacterized protein</fullName>
    </submittedName>
</protein>